<protein>
    <submittedName>
        <fullName evidence="1">Unnamed protein product</fullName>
    </submittedName>
</protein>
<comment type="caution">
    <text evidence="1">The sequence shown here is derived from an EMBL/GenBank/DDBJ whole genome shotgun (WGS) entry which is preliminary data.</text>
</comment>
<organism evidence="1 2">
    <name type="scientific">Ambrosiozyma monospora</name>
    <name type="common">Yeast</name>
    <name type="synonym">Endomycopsis monosporus</name>
    <dbReference type="NCBI Taxonomy" id="43982"/>
    <lineage>
        <taxon>Eukaryota</taxon>
        <taxon>Fungi</taxon>
        <taxon>Dikarya</taxon>
        <taxon>Ascomycota</taxon>
        <taxon>Saccharomycotina</taxon>
        <taxon>Pichiomycetes</taxon>
        <taxon>Pichiales</taxon>
        <taxon>Pichiaceae</taxon>
        <taxon>Ambrosiozyma</taxon>
    </lineage>
</organism>
<evidence type="ECO:0000313" key="2">
    <source>
        <dbReference type="Proteomes" id="UP001165064"/>
    </source>
</evidence>
<reference evidence="1" key="1">
    <citation type="submission" date="2023-04" db="EMBL/GenBank/DDBJ databases">
        <title>Ambrosiozyma monospora NBRC 10751.</title>
        <authorList>
            <person name="Ichikawa N."/>
            <person name="Sato H."/>
            <person name="Tonouchi N."/>
        </authorList>
    </citation>
    <scope>NUCLEOTIDE SEQUENCE</scope>
    <source>
        <strain evidence="1">NBRC 10751</strain>
    </source>
</reference>
<gene>
    <name evidence="1" type="ORF">Amon02_000003300</name>
</gene>
<accession>A0ACB5SQR3</accession>
<sequence>MNQHTNQDTELNRTNTMKSTLKKVTSRPWTSSSSSTTPSCSDTYNTELTTNKNTRRSTLSSSLISDGSSIDSYQDDSYSMSNSTTSSSPTSITSSNSLPHRVTSKIKNSCKYCSRCRRSKNSGEPVSFSSSSASSSKTSTSVHSKCNSGSQDTIDAKTLLTATSQFRLDVTNPQKVCYKGCQTNFVILVDSLEQLEMYKQETSSTANIPLCDVLFSFEVYKPIDGTSANILNLRSATKSSKVKDLFRGNRADKWCLTPASKEDITVEFGEFKNLESEILPVILCNGYLC</sequence>
<dbReference type="EMBL" id="BSXS01000001">
    <property type="protein sequence ID" value="GME70111.1"/>
    <property type="molecule type" value="Genomic_DNA"/>
</dbReference>
<keyword evidence="2" id="KW-1185">Reference proteome</keyword>
<name>A0ACB5SQR3_AMBMO</name>
<proteinExistence type="predicted"/>
<evidence type="ECO:0000313" key="1">
    <source>
        <dbReference type="EMBL" id="GME70111.1"/>
    </source>
</evidence>
<dbReference type="Proteomes" id="UP001165064">
    <property type="component" value="Unassembled WGS sequence"/>
</dbReference>